<evidence type="ECO:0000256" key="6">
    <source>
        <dbReference type="SAM" id="Phobius"/>
    </source>
</evidence>
<feature type="transmembrane region" description="Helical" evidence="6">
    <location>
        <begin position="18"/>
        <end position="40"/>
    </location>
</feature>
<keyword evidence="5 6" id="KW-0472">Membrane</keyword>
<comment type="subcellular location">
    <subcellularLocation>
        <location evidence="1">Cell membrane</location>
        <topology evidence="1">Multi-pass membrane protein</topology>
    </subcellularLocation>
</comment>
<evidence type="ECO:0000256" key="1">
    <source>
        <dbReference type="ARBA" id="ARBA00004651"/>
    </source>
</evidence>
<organism evidence="7 8">
    <name type="scientific">Streptomyces niveus</name>
    <name type="common">Streptomyces spheroides</name>
    <dbReference type="NCBI Taxonomy" id="193462"/>
    <lineage>
        <taxon>Bacteria</taxon>
        <taxon>Bacillati</taxon>
        <taxon>Actinomycetota</taxon>
        <taxon>Actinomycetes</taxon>
        <taxon>Kitasatosporales</taxon>
        <taxon>Streptomycetaceae</taxon>
        <taxon>Streptomyces</taxon>
    </lineage>
</organism>
<feature type="transmembrane region" description="Helical" evidence="6">
    <location>
        <begin position="213"/>
        <end position="233"/>
    </location>
</feature>
<keyword evidence="4 6" id="KW-1133">Transmembrane helix</keyword>
<dbReference type="PANTHER" id="PTHR39087">
    <property type="entry name" value="UPF0104 MEMBRANE PROTEIN MJ1595"/>
    <property type="match status" value="1"/>
</dbReference>
<feature type="transmembrane region" description="Helical" evidence="6">
    <location>
        <begin position="239"/>
        <end position="260"/>
    </location>
</feature>
<keyword evidence="8" id="KW-1185">Reference proteome</keyword>
<reference evidence="7" key="1">
    <citation type="submission" date="2022-10" db="EMBL/GenBank/DDBJ databases">
        <title>The complete genomes of actinobacterial strains from the NBC collection.</title>
        <authorList>
            <person name="Joergensen T.S."/>
            <person name="Alvarez Arevalo M."/>
            <person name="Sterndorff E.B."/>
            <person name="Faurdal D."/>
            <person name="Vuksanovic O."/>
            <person name="Mourched A.-S."/>
            <person name="Charusanti P."/>
            <person name="Shaw S."/>
            <person name="Blin K."/>
            <person name="Weber T."/>
        </authorList>
    </citation>
    <scope>NUCLEOTIDE SEQUENCE</scope>
    <source>
        <strain evidence="7">NBC_01432</strain>
    </source>
</reference>
<evidence type="ECO:0000313" key="7">
    <source>
        <dbReference type="EMBL" id="WUX57212.1"/>
    </source>
</evidence>
<protein>
    <submittedName>
        <fullName evidence="7">Lysylphosphatidylglycerol synthase domain-containing protein</fullName>
    </submittedName>
</protein>
<evidence type="ECO:0000256" key="5">
    <source>
        <dbReference type="ARBA" id="ARBA00023136"/>
    </source>
</evidence>
<dbReference type="Pfam" id="PF03706">
    <property type="entry name" value="LPG_synthase_TM"/>
    <property type="match status" value="1"/>
</dbReference>
<sequence>MTSTTLPAALRRLPLRQLICLVPLLLVTAWVAGNWSVILAGVDELRGADRDWLLAAVVMTGVCWLPVCLMRQGTVMERLPAGRLFASQVAAGSANHLLPAGLGAHAVTLRFLQGRGIPTTRACAALALYSLAQPIGKYTLLLTVMATNPGAIPLGGLLPAERGMLALVILVGGLTLVALVLWSVPPLRGFVRDFLRTALTDARALHTRPARALALWTGALAFPACQAAVLVMVARALQLPVPTVGIVIAYLAATIVAGIVPTPGGIGSVEAALLIALVGAGSPVHGATAAVLGFRIVTVWLPLLPGALVLAALVRRKVL</sequence>
<proteinExistence type="predicted"/>
<dbReference type="EMBL" id="CP109495">
    <property type="protein sequence ID" value="WUX57212.1"/>
    <property type="molecule type" value="Genomic_DNA"/>
</dbReference>
<gene>
    <name evidence="7" type="ORF">OG442_05820</name>
</gene>
<dbReference type="RefSeq" id="WP_329082388.1">
    <property type="nucleotide sequence ID" value="NZ_CP109495.1"/>
</dbReference>
<feature type="transmembrane region" description="Helical" evidence="6">
    <location>
        <begin position="164"/>
        <end position="184"/>
    </location>
</feature>
<dbReference type="PANTHER" id="PTHR39087:SF2">
    <property type="entry name" value="UPF0104 MEMBRANE PROTEIN MJ1595"/>
    <property type="match status" value="1"/>
</dbReference>
<evidence type="ECO:0000313" key="8">
    <source>
        <dbReference type="Proteomes" id="UP001432209"/>
    </source>
</evidence>
<feature type="transmembrane region" description="Helical" evidence="6">
    <location>
        <begin position="52"/>
        <end position="70"/>
    </location>
</feature>
<keyword evidence="2" id="KW-1003">Cell membrane</keyword>
<feature type="transmembrane region" description="Helical" evidence="6">
    <location>
        <begin position="272"/>
        <end position="291"/>
    </location>
</feature>
<dbReference type="InterPro" id="IPR022791">
    <property type="entry name" value="L-PG_synthase/AglD"/>
</dbReference>
<feature type="transmembrane region" description="Helical" evidence="6">
    <location>
        <begin position="297"/>
        <end position="314"/>
    </location>
</feature>
<name>A0ABZ2AKF6_STRNV</name>
<evidence type="ECO:0000256" key="3">
    <source>
        <dbReference type="ARBA" id="ARBA00022692"/>
    </source>
</evidence>
<keyword evidence="3 6" id="KW-0812">Transmembrane</keyword>
<evidence type="ECO:0000256" key="2">
    <source>
        <dbReference type="ARBA" id="ARBA00022475"/>
    </source>
</evidence>
<accession>A0ABZ2AKF6</accession>
<dbReference type="Proteomes" id="UP001432209">
    <property type="component" value="Chromosome"/>
</dbReference>
<evidence type="ECO:0000256" key="4">
    <source>
        <dbReference type="ARBA" id="ARBA00022989"/>
    </source>
</evidence>